<name>S2CY68_INDAL</name>
<sequence length="56" mass="6403">MLFFFTMLLIHHLSSQAIGLDQFDFVDGTHPTDGGMLKYAKAYQNKILNNIDDLSR</sequence>
<gene>
    <name evidence="1" type="ORF">A33Q_4592</name>
</gene>
<evidence type="ECO:0000313" key="1">
    <source>
        <dbReference type="EMBL" id="EOZ91524.1"/>
    </source>
</evidence>
<dbReference type="Proteomes" id="UP000006073">
    <property type="component" value="Unassembled WGS sequence"/>
</dbReference>
<protein>
    <submittedName>
        <fullName evidence="1">Uncharacterized protein</fullName>
    </submittedName>
</protein>
<dbReference type="InterPro" id="IPR036514">
    <property type="entry name" value="SGNH_hydro_sf"/>
</dbReference>
<dbReference type="AlphaFoldDB" id="S2CY68"/>
<evidence type="ECO:0000313" key="2">
    <source>
        <dbReference type="Proteomes" id="UP000006073"/>
    </source>
</evidence>
<organism evidence="1 2">
    <name type="scientific">Indibacter alkaliphilus (strain CCUG 57479 / KCTC 22604 / LW1)</name>
    <dbReference type="NCBI Taxonomy" id="1189612"/>
    <lineage>
        <taxon>Bacteria</taxon>
        <taxon>Pseudomonadati</taxon>
        <taxon>Bacteroidota</taxon>
        <taxon>Cytophagia</taxon>
        <taxon>Cytophagales</taxon>
        <taxon>Cyclobacteriaceae</taxon>
    </lineage>
</organism>
<dbReference type="GO" id="GO:0016788">
    <property type="term" value="F:hydrolase activity, acting on ester bonds"/>
    <property type="evidence" value="ECO:0007669"/>
    <property type="project" value="UniProtKB-ARBA"/>
</dbReference>
<comment type="caution">
    <text evidence="1">The sequence shown here is derived from an EMBL/GenBank/DDBJ whole genome shotgun (WGS) entry which is preliminary data.</text>
</comment>
<dbReference type="eggNOG" id="COG2755">
    <property type="taxonomic scope" value="Bacteria"/>
</dbReference>
<dbReference type="EMBL" id="ALWO02000054">
    <property type="protein sequence ID" value="EOZ91524.1"/>
    <property type="molecule type" value="Genomic_DNA"/>
</dbReference>
<accession>S2CY68</accession>
<dbReference type="Gene3D" id="3.40.50.1110">
    <property type="entry name" value="SGNH hydrolase"/>
    <property type="match status" value="1"/>
</dbReference>
<keyword evidence="2" id="KW-1185">Reference proteome</keyword>
<proteinExistence type="predicted"/>
<reference evidence="1 2" key="1">
    <citation type="journal article" date="2013" name="Genome Announc.">
        <title>Draft Genome Sequence of Indibacter alkaliphilus Strain LW1T, Isolated from Lonar Lake, a Haloalkaline Lake in the Buldana District of Maharashtra, India.</title>
        <authorList>
            <person name="Singh A."/>
            <person name="Kumar Jangir P."/>
            <person name="Sharma R."/>
            <person name="Singh A."/>
            <person name="Kumar Pinnaka A."/>
            <person name="Shivaji S."/>
        </authorList>
    </citation>
    <scope>NUCLEOTIDE SEQUENCE [LARGE SCALE GENOMIC DNA]</scope>
    <source>
        <strain evidence="2">CCUG 57479 / KCTC 22604 / LW1</strain>
    </source>
</reference>